<evidence type="ECO:0000256" key="3">
    <source>
        <dbReference type="SAM" id="MobiDB-lite"/>
    </source>
</evidence>
<evidence type="ECO:0000313" key="6">
    <source>
        <dbReference type="Proteomes" id="UP000324585"/>
    </source>
</evidence>
<name>A0A5J4Z397_PORPP</name>
<dbReference type="GO" id="GO:0034066">
    <property type="term" value="C:Ric1-Rgp1 guanyl-nucleotide exchange factor complex"/>
    <property type="evidence" value="ECO:0007669"/>
    <property type="project" value="InterPro"/>
</dbReference>
<dbReference type="Proteomes" id="UP000324585">
    <property type="component" value="Unassembled WGS sequence"/>
</dbReference>
<dbReference type="SUPFAM" id="SSF69322">
    <property type="entry name" value="Tricorn protease domain 2"/>
    <property type="match status" value="1"/>
</dbReference>
<feature type="domain" description="RIC1 C-terminal alpha solenoid region" evidence="4">
    <location>
        <begin position="1042"/>
        <end position="1210"/>
    </location>
</feature>
<reference evidence="6" key="1">
    <citation type="journal article" date="2019" name="Nat. Commun.">
        <title>Expansion of phycobilisome linker gene families in mesophilic red algae.</title>
        <authorList>
            <person name="Lee J."/>
            <person name="Kim D."/>
            <person name="Bhattacharya D."/>
            <person name="Yoon H.S."/>
        </authorList>
    </citation>
    <scope>NUCLEOTIDE SEQUENCE [LARGE SCALE GENOMIC DNA]</scope>
    <source>
        <strain evidence="6">CCMP 1328</strain>
    </source>
</reference>
<evidence type="ECO:0000259" key="4">
    <source>
        <dbReference type="Pfam" id="PF07064"/>
    </source>
</evidence>
<dbReference type="GO" id="GO:0042147">
    <property type="term" value="P:retrograde transport, endosome to Golgi"/>
    <property type="evidence" value="ECO:0007669"/>
    <property type="project" value="TreeGrafter"/>
</dbReference>
<dbReference type="GO" id="GO:0006886">
    <property type="term" value="P:intracellular protein transport"/>
    <property type="evidence" value="ECO:0007669"/>
    <property type="project" value="InterPro"/>
</dbReference>
<protein>
    <submittedName>
        <fullName evidence="5">RAB6A-GEF complex partner protein 1</fullName>
    </submittedName>
</protein>
<keyword evidence="2" id="KW-0472">Membrane</keyword>
<keyword evidence="6" id="KW-1185">Reference proteome</keyword>
<dbReference type="Pfam" id="PF07064">
    <property type="entry name" value="RIC1"/>
    <property type="match status" value="1"/>
</dbReference>
<evidence type="ECO:0000313" key="5">
    <source>
        <dbReference type="EMBL" id="KAA8497672.1"/>
    </source>
</evidence>
<dbReference type="PANTHER" id="PTHR22746:SF10">
    <property type="entry name" value="GUANINE NUCLEOTIDE EXCHANGE FACTOR SUBUNIT RIC1"/>
    <property type="match status" value="1"/>
</dbReference>
<dbReference type="InterPro" id="IPR009771">
    <property type="entry name" value="RIC1_C"/>
</dbReference>
<accession>A0A5J4Z397</accession>
<comment type="subcellular location">
    <subcellularLocation>
        <location evidence="1">Membrane</location>
    </subcellularLocation>
</comment>
<dbReference type="PANTHER" id="PTHR22746">
    <property type="entry name" value="RAB6A-GEF COMPLEX PARTNER PROTEIN 1"/>
    <property type="match status" value="1"/>
</dbReference>
<dbReference type="GO" id="GO:0005829">
    <property type="term" value="C:cytosol"/>
    <property type="evidence" value="ECO:0007669"/>
    <property type="project" value="TreeGrafter"/>
</dbReference>
<organism evidence="5 6">
    <name type="scientific">Porphyridium purpureum</name>
    <name type="common">Red alga</name>
    <name type="synonym">Porphyridium cruentum</name>
    <dbReference type="NCBI Taxonomy" id="35688"/>
    <lineage>
        <taxon>Eukaryota</taxon>
        <taxon>Rhodophyta</taxon>
        <taxon>Bangiophyceae</taxon>
        <taxon>Porphyridiales</taxon>
        <taxon>Porphyridiaceae</taxon>
        <taxon>Porphyridium</taxon>
    </lineage>
</organism>
<feature type="region of interest" description="Disordered" evidence="3">
    <location>
        <begin position="316"/>
        <end position="337"/>
    </location>
</feature>
<dbReference type="OrthoDB" id="67540at2759"/>
<evidence type="ECO:0000256" key="2">
    <source>
        <dbReference type="ARBA" id="ARBA00023136"/>
    </source>
</evidence>
<dbReference type="InterPro" id="IPR040096">
    <property type="entry name" value="Ric1"/>
</dbReference>
<evidence type="ECO:0000256" key="1">
    <source>
        <dbReference type="ARBA" id="ARBA00004370"/>
    </source>
</evidence>
<dbReference type="EMBL" id="VRMN01000001">
    <property type="protein sequence ID" value="KAA8497672.1"/>
    <property type="molecule type" value="Genomic_DNA"/>
</dbReference>
<gene>
    <name evidence="5" type="ORF">FVE85_5257</name>
</gene>
<proteinExistence type="predicted"/>
<sequence length="1483" mass="161279">MGYFASGWPKKFHARGGGVRACWRAHEAPDGGGRENASQGNQSRADEAAGDSARNGQDMHPAEQRSRGRLLQVVVDPTGKYLLCVSKHGLYIWSAGSERALLASYEVMPLTSTDQEDPSGPAQKAEVRRVITAGGRAVDHTRHHSSFAAPLLPHDEFVRACWAPEGDMITVACKSGSIFSFRAHEHQNHQEQVSGFAAAMAVSFGRYTSVQDTPADGSKTGAEALIMPESSFALTFLSSAQIGHGASVTSLCSCTKSVLVGLSSSELVLLKLGSLEILWRISMFGVLQEKDTLARLGIYLHSSVLQNNPPLRAALFPTAPTNEFDPGPEANQGSQSEAASGSSLLGAVIDLSYWEALSRVAVVLGCGISLIVTIHEHDVPGEEDLSLGGCVRGESWLRSEGSVSVAIEPSRMSAAVGVDNGDIEIFYVGGPSGDRCPLMRRFSLKGWYFEPQDVGPARHLAWSKQGSALAVGWQKKGMAIWSSSGCRLMWTLPQIGGSTLGGGRGGYSSSSSAGSASSVPSSSQAQEYLMDKGVRSFTWSPFGFSLWAVENGASLCSEPVGVHDQTQRDISEFFFEFSLLRDGITENPCQSEANRFSMLGGDRILLLASSFFKRDARSSQLRVAQRAPQSGAAIERDAGNWQHLLLPTEFNMRGCWPPKVLAISDDGNHVAVAGRCGVAMCHVRSQRWSVFGDSTAPKQHQLVCCAIAWVGKTLVLAVEKAETTYESRGSNKDGIDGGAVVNYELLFFPGGRVDTAQLQARKFLPAKPRLVDVRTDGYLLVVCSHSLMILYRVREQYNGAQLLVQEVYQMSLPTRENIRSASALKLMSKAHLERMEPGGGIVAVRLFPPLDQATYAILAAASAAQGEGVAHVTQPDVIEGLLVPTKVLILRATGSLVLLDVKRMISTPLLRNIEHLWLTCTSNPPFQSVADRPLWWAYGDEGLHVCFQNHHVAVKGTSVSGSDMDIPGSVGAASAAVAAGVTDMTIERWFDLDPEVYPLGLMPEYGFVLGASQAMRFDLAVSPTSQAPPNFTVKLKRQPVLHTLLRHIIMSGRERHALQVAASCTDYPQFMDSLEWLLYESVLEHDNDNSQSGNASTALFPSVLNLLRYFGEYEDVVVRCARKMDPKRWPVLFSYAGEPAAMLEHCFNSDRLYTASCLLVILQEMWGFISSTPHSLRLLEAALNRGEVDLALELSSFLMKADRAGVLNEKQIRIREDVSWVEENSEYWSKAAFHSQRLDSGKSRRLEVVDYYLIRAIRNAISKVKVRDLVAISVKFKIPLAECLQRERYLLAQSFLDVGIVLLKLHVQFEILEPELGDVLKCLTAAGISIDPEGTEKADENNSQSNNGAQGVAASSGPVAAHEQAGHDATANGVVKSAVEHSSGEGAEFSTRQHTNVMNTNPGNVHLHARHNVELEYLENVAELAGASELLLPVSTVLLHVDRVVKCLGQNRSAIQAYVQSVERLNCEGYRALATAFRANFLN</sequence>
<feature type="region of interest" description="Disordered" evidence="3">
    <location>
        <begin position="25"/>
        <end position="68"/>
    </location>
</feature>
<feature type="region of interest" description="Disordered" evidence="3">
    <location>
        <begin position="1333"/>
        <end position="1366"/>
    </location>
</feature>
<dbReference type="GO" id="GO:0000139">
    <property type="term" value="C:Golgi membrane"/>
    <property type="evidence" value="ECO:0007669"/>
    <property type="project" value="TreeGrafter"/>
</dbReference>
<comment type="caution">
    <text evidence="5">The sequence shown here is derived from an EMBL/GenBank/DDBJ whole genome shotgun (WGS) entry which is preliminary data.</text>
</comment>